<organism evidence="2 3">
    <name type="scientific">Xanthomonas cannabis</name>
    <dbReference type="NCBI Taxonomy" id="1885674"/>
    <lineage>
        <taxon>Bacteria</taxon>
        <taxon>Pseudomonadati</taxon>
        <taxon>Pseudomonadota</taxon>
        <taxon>Gammaproteobacteria</taxon>
        <taxon>Lysobacterales</taxon>
        <taxon>Lysobacteraceae</taxon>
        <taxon>Xanthomonas</taxon>
    </lineage>
</organism>
<evidence type="ECO:0000313" key="3">
    <source>
        <dbReference type="Proteomes" id="UP000554726"/>
    </source>
</evidence>
<accession>A0ABR6JM14</accession>
<evidence type="ECO:0000259" key="1">
    <source>
        <dbReference type="Pfam" id="PF00903"/>
    </source>
</evidence>
<evidence type="ECO:0000313" key="2">
    <source>
        <dbReference type="EMBL" id="MBB4593805.1"/>
    </source>
</evidence>
<dbReference type="Gene3D" id="3.10.180.10">
    <property type="entry name" value="2,3-Dihydroxybiphenyl 1,2-Dioxygenase, domain 1"/>
    <property type="match status" value="1"/>
</dbReference>
<dbReference type="Pfam" id="PF00903">
    <property type="entry name" value="Glyoxalase"/>
    <property type="match status" value="1"/>
</dbReference>
<dbReference type="Proteomes" id="UP000554726">
    <property type="component" value="Unassembled WGS sequence"/>
</dbReference>
<dbReference type="SUPFAM" id="SSF54593">
    <property type="entry name" value="Glyoxalase/Bleomycin resistance protein/Dihydroxybiphenyl dioxygenase"/>
    <property type="match status" value="1"/>
</dbReference>
<gene>
    <name evidence="2" type="ORF">FHR60_002489</name>
</gene>
<feature type="domain" description="Glyoxalase/fosfomycin resistance/dioxygenase" evidence="1">
    <location>
        <begin position="5"/>
        <end position="36"/>
    </location>
</feature>
<keyword evidence="3" id="KW-1185">Reference proteome</keyword>
<dbReference type="InterPro" id="IPR004360">
    <property type="entry name" value="Glyas_Fos-R_dOase_dom"/>
</dbReference>
<name>A0ABR6JM14_9XANT</name>
<protein>
    <submittedName>
        <fullName evidence="2">Catechol-2,3-dioxygenase</fullName>
    </submittedName>
</protein>
<dbReference type="EMBL" id="JACHNS010000004">
    <property type="protein sequence ID" value="MBB4593805.1"/>
    <property type="molecule type" value="Genomic_DNA"/>
</dbReference>
<comment type="caution">
    <text evidence="2">The sequence shown here is derived from an EMBL/GenBank/DDBJ whole genome shotgun (WGS) entry which is preliminary data.</text>
</comment>
<dbReference type="InterPro" id="IPR029068">
    <property type="entry name" value="Glyas_Bleomycin-R_OHBP_Dase"/>
</dbReference>
<reference evidence="2 3" key="1">
    <citation type="submission" date="2020-08" db="EMBL/GenBank/DDBJ databases">
        <title>Studying the diversity of plant-associated saprophytic bacteria and their role in host health and plant-pathogen interactions.</title>
        <authorList>
            <person name="Potnis N."/>
        </authorList>
    </citation>
    <scope>NUCLEOTIDE SEQUENCE [LARGE SCALE GENOMIC DNA]</scope>
    <source>
        <strain evidence="2 3">F16</strain>
    </source>
</reference>
<sequence>MQIERLDHLLLTVADVDATCAFYARVLGMQVISFGETACTRVGQRTSSRLRSALALRALRRGRR</sequence>
<proteinExistence type="predicted"/>